<keyword evidence="6" id="KW-0472">Membrane</keyword>
<dbReference type="Gene3D" id="2.60.40.3470">
    <property type="match status" value="1"/>
</dbReference>
<dbReference type="InterPro" id="IPR004845">
    <property type="entry name" value="T2SS_GspD_CS"/>
</dbReference>
<feature type="domain" description="Secretin/TonB short N-terminal" evidence="8">
    <location>
        <begin position="299"/>
        <end position="347"/>
    </location>
</feature>
<keyword evidence="7" id="KW-0998">Cell outer membrane</keyword>
<comment type="similarity">
    <text evidence="2">Belongs to the bacterial secretin family. PilQ subfamily.</text>
</comment>
<dbReference type="GO" id="GO:0009279">
    <property type="term" value="C:cell outer membrane"/>
    <property type="evidence" value="ECO:0007669"/>
    <property type="project" value="UniProtKB-SubCell"/>
</dbReference>
<keyword evidence="4" id="KW-0732">Signal</keyword>
<dbReference type="Pfam" id="PF00263">
    <property type="entry name" value="Secretin"/>
    <property type="match status" value="1"/>
</dbReference>
<sequence>MDNKQDLKDELGRVALVLLLTACSASVPAKILEKIEAALLPGDVVELRLAFDGVPPKAQGYSIDQPPRLSIDLPYTRSKLPKYNEIGFKNAQNVTVLETNNRTRLVVSQADATSFSSKQDGNTLFVYLGSSQDKLVTGDVSNHVNPSSLIQENSSEIRNIDFQRGENGEGNIVITLGSSDIPMDVDELSGKIRLQFQGEILPEHLRNKLEVIDFGTPVKYIDAFIESGNTIVLIETSGKYEHLAYQADHVLTVSVKPLNDGYLSGRAQGITYKGDKLSLNFQDIDVRSVLQLIADFTQMNLVASDTVKGNVTLRLKNVPWDQVLDIILKAKGLDKRLSGNVLTVAPAEEMAAREKLQMENEKQLRELAPVYTDLIAVSYANAENIAAVLAGGEEEGGSLLTEQGSVQVVKRTNSLLIKDTQKKLDEIRALVKMLDIPVKQVMIEARIVTLNSNYKKELGVKWSGSKKIAKDSDNKGFGLGGTGSTASIKDGKPLFNLGDNVFTDLGATGAAANLAVGFATNSTILNLELSALLTDGGGEVVSQPKVITADKQEAIIKSGKEIPYATQAEGGGTTIEFKEATLSLKVTPQITPEGSIVMDIEVNNDDTTADAVDGTPILSKNEIKTQVLVKDGETVVLGGVFKQTQKKSVSKVPLLGDIPIVGNLFKQRTNSDDKEELMVFITPRILDQRTVMR</sequence>
<accession>A0A2H9T6R0</accession>
<dbReference type="SMART" id="SM00965">
    <property type="entry name" value="STN"/>
    <property type="match status" value="1"/>
</dbReference>
<keyword evidence="3" id="KW-0813">Transport</keyword>
<dbReference type="InterPro" id="IPR011662">
    <property type="entry name" value="Secretin/TonB_short_N"/>
</dbReference>
<name>A0A2H9T6R0_9ZZZZ</name>
<dbReference type="InterPro" id="IPR038591">
    <property type="entry name" value="NolW-like_sf"/>
</dbReference>
<dbReference type="InterPro" id="IPR004846">
    <property type="entry name" value="T2SS/T3SS_dom"/>
</dbReference>
<comment type="caution">
    <text evidence="9">The sequence shown here is derived from an EMBL/GenBank/DDBJ whole genome shotgun (WGS) entry which is preliminary data.</text>
</comment>
<evidence type="ECO:0000256" key="3">
    <source>
        <dbReference type="ARBA" id="ARBA00022448"/>
    </source>
</evidence>
<dbReference type="Pfam" id="PF03958">
    <property type="entry name" value="Secretin_N"/>
    <property type="match status" value="1"/>
</dbReference>
<dbReference type="InterPro" id="IPR013355">
    <property type="entry name" value="Pilus_4_PilQ"/>
</dbReference>
<dbReference type="PRINTS" id="PR00811">
    <property type="entry name" value="BCTERIALGSPD"/>
</dbReference>
<dbReference type="PANTHER" id="PTHR30604">
    <property type="entry name" value="PROTEIN TRANSPORT PROTEIN HOFQ"/>
    <property type="match status" value="1"/>
</dbReference>
<evidence type="ECO:0000256" key="7">
    <source>
        <dbReference type="ARBA" id="ARBA00023237"/>
    </source>
</evidence>
<dbReference type="PROSITE" id="PS00875">
    <property type="entry name" value="T2SP_D"/>
    <property type="match status" value="1"/>
</dbReference>
<dbReference type="InterPro" id="IPR005644">
    <property type="entry name" value="NolW-like"/>
</dbReference>
<organism evidence="9">
    <name type="scientific">invertebrate metagenome</name>
    <dbReference type="NCBI Taxonomy" id="1711999"/>
    <lineage>
        <taxon>unclassified sequences</taxon>
        <taxon>metagenomes</taxon>
        <taxon>organismal metagenomes</taxon>
    </lineage>
</organism>
<evidence type="ECO:0000259" key="8">
    <source>
        <dbReference type="SMART" id="SM00965"/>
    </source>
</evidence>
<dbReference type="PANTHER" id="PTHR30604:SF1">
    <property type="entry name" value="DNA UTILIZATION PROTEIN HOFQ"/>
    <property type="match status" value="1"/>
</dbReference>
<protein>
    <submittedName>
        <fullName evidence="9">Type IV pilus biogenesis and competence protein PilQ</fullName>
    </submittedName>
</protein>
<comment type="subcellular location">
    <subcellularLocation>
        <location evidence="1">Cell outer membrane</location>
    </subcellularLocation>
</comment>
<dbReference type="InterPro" id="IPR051808">
    <property type="entry name" value="Type_IV_pilus_biogenesis"/>
</dbReference>
<dbReference type="NCBIfam" id="TIGR02515">
    <property type="entry name" value="IV_pilus_PilQ"/>
    <property type="match status" value="1"/>
</dbReference>
<dbReference type="InterPro" id="IPR001775">
    <property type="entry name" value="GspD/PilQ"/>
</dbReference>
<dbReference type="Gene3D" id="3.30.1370.120">
    <property type="match status" value="1"/>
</dbReference>
<dbReference type="Pfam" id="PF07660">
    <property type="entry name" value="STN"/>
    <property type="match status" value="1"/>
</dbReference>
<evidence type="ECO:0000256" key="2">
    <source>
        <dbReference type="ARBA" id="ARBA00006304"/>
    </source>
</evidence>
<proteinExistence type="inferred from homology"/>
<reference evidence="9" key="1">
    <citation type="journal article" date="2017" name="Appl. Environ. Microbiol.">
        <title>Molecular characterization of an Endozoicomonas-like organism causing infection in king scallop Pecten maximus L.</title>
        <authorList>
            <person name="Cano I."/>
            <person name="van Aerle R."/>
            <person name="Ross S."/>
            <person name="Verner-Jeffreys D.W."/>
            <person name="Paley R.K."/>
            <person name="Rimmer G."/>
            <person name="Ryder D."/>
            <person name="Hooper P."/>
            <person name="Stone D."/>
            <person name="Feist S.W."/>
        </authorList>
    </citation>
    <scope>NUCLEOTIDE SEQUENCE</scope>
</reference>
<dbReference type="AlphaFoldDB" id="A0A2H9T6R0"/>
<dbReference type="InterPro" id="IPR021731">
    <property type="entry name" value="AMIN_dom"/>
</dbReference>
<dbReference type="GO" id="GO:0009306">
    <property type="term" value="P:protein secretion"/>
    <property type="evidence" value="ECO:0007669"/>
    <property type="project" value="InterPro"/>
</dbReference>
<keyword evidence="5" id="KW-0653">Protein transport</keyword>
<evidence type="ECO:0000256" key="5">
    <source>
        <dbReference type="ARBA" id="ARBA00022927"/>
    </source>
</evidence>
<evidence type="ECO:0000256" key="6">
    <source>
        <dbReference type="ARBA" id="ARBA00023136"/>
    </source>
</evidence>
<evidence type="ECO:0000313" key="9">
    <source>
        <dbReference type="EMBL" id="PJE78911.1"/>
    </source>
</evidence>
<dbReference type="Pfam" id="PF11741">
    <property type="entry name" value="AMIN"/>
    <property type="match status" value="1"/>
</dbReference>
<dbReference type="Gene3D" id="3.30.1370.130">
    <property type="match status" value="1"/>
</dbReference>
<dbReference type="EMBL" id="NSIT01000116">
    <property type="protein sequence ID" value="PJE78911.1"/>
    <property type="molecule type" value="Genomic_DNA"/>
</dbReference>
<evidence type="ECO:0000256" key="1">
    <source>
        <dbReference type="ARBA" id="ARBA00004442"/>
    </source>
</evidence>
<gene>
    <name evidence="9" type="primary">pilQ</name>
    <name evidence="9" type="ORF">CI610_02143</name>
</gene>
<evidence type="ECO:0000256" key="4">
    <source>
        <dbReference type="ARBA" id="ARBA00022729"/>
    </source>
</evidence>